<evidence type="ECO:0000256" key="2">
    <source>
        <dbReference type="SAM" id="MobiDB-lite"/>
    </source>
</evidence>
<dbReference type="Gene3D" id="3.40.50.620">
    <property type="entry name" value="HUPs"/>
    <property type="match status" value="2"/>
</dbReference>
<dbReference type="Pfam" id="PF00582">
    <property type="entry name" value="Usp"/>
    <property type="match status" value="2"/>
</dbReference>
<accession>A0ABT1J2D1</accession>
<dbReference type="Proteomes" id="UP001206483">
    <property type="component" value="Unassembled WGS sequence"/>
</dbReference>
<feature type="region of interest" description="Disordered" evidence="2">
    <location>
        <begin position="137"/>
        <end position="160"/>
    </location>
</feature>
<dbReference type="PANTHER" id="PTHR46268">
    <property type="entry name" value="STRESS RESPONSE PROTEIN NHAX"/>
    <property type="match status" value="1"/>
</dbReference>
<dbReference type="RefSeq" id="WP_253800018.1">
    <property type="nucleotide sequence ID" value="NZ_BAAAUB010000019.1"/>
</dbReference>
<protein>
    <submittedName>
        <fullName evidence="4">Nucleotide-binding universal stress UspA family protein</fullName>
    </submittedName>
</protein>
<evidence type="ECO:0000259" key="3">
    <source>
        <dbReference type="Pfam" id="PF00582"/>
    </source>
</evidence>
<evidence type="ECO:0000256" key="1">
    <source>
        <dbReference type="ARBA" id="ARBA00008791"/>
    </source>
</evidence>
<evidence type="ECO:0000313" key="5">
    <source>
        <dbReference type="Proteomes" id="UP001206483"/>
    </source>
</evidence>
<dbReference type="InterPro" id="IPR014729">
    <property type="entry name" value="Rossmann-like_a/b/a_fold"/>
</dbReference>
<comment type="similarity">
    <text evidence="1">Belongs to the universal stress protein A family.</text>
</comment>
<proteinExistence type="inferred from homology"/>
<feature type="domain" description="UspA" evidence="3">
    <location>
        <begin position="2"/>
        <end position="133"/>
    </location>
</feature>
<dbReference type="SUPFAM" id="SSF52402">
    <property type="entry name" value="Adenine nucleotide alpha hydrolases-like"/>
    <property type="match status" value="2"/>
</dbReference>
<feature type="compositionally biased region" description="Basic and acidic residues" evidence="2">
    <location>
        <begin position="137"/>
        <end position="151"/>
    </location>
</feature>
<gene>
    <name evidence="4" type="ORF">FHR36_004567</name>
</gene>
<dbReference type="EMBL" id="JAMZDX010000004">
    <property type="protein sequence ID" value="MCP2311404.1"/>
    <property type="molecule type" value="Genomic_DNA"/>
</dbReference>
<comment type="caution">
    <text evidence="4">The sequence shown here is derived from an EMBL/GenBank/DDBJ whole genome shotgun (WGS) entry which is preliminary data.</text>
</comment>
<name>A0ABT1J2D1_9ACTN</name>
<sequence>MAGPITVGFDGSPQSLAAARWAAREAELRGARLELVQAWPWAAPHLLAADDAVAEGRRWLNHAETELRAMLPEVEVTGTQIPATAVDTLLEASGRASMVVLGSRGLGMLRGFLVGSVSQHVLARASCPVVLVRARDEPADRTADEAADKTPDGTPDEPAERTAEVVLGLDLDRPGDEVLGFAFEAAALRGMPLRVIHCWRPPTGDEYRSFTAIAGMDEELTAGEQQRLADAIAPWREKYPDLEVSPALLRGSAAATLVEAAGRPDLLVVGRRSRRGALGSRLGPVAHAAVHHVHSPVAVVPHG</sequence>
<evidence type="ECO:0000313" key="4">
    <source>
        <dbReference type="EMBL" id="MCP2311404.1"/>
    </source>
</evidence>
<feature type="domain" description="UspA" evidence="3">
    <location>
        <begin position="165"/>
        <end position="301"/>
    </location>
</feature>
<dbReference type="PRINTS" id="PR01438">
    <property type="entry name" value="UNVRSLSTRESS"/>
</dbReference>
<reference evidence="4 5" key="1">
    <citation type="submission" date="2022-06" db="EMBL/GenBank/DDBJ databases">
        <title>Sequencing the genomes of 1000 actinobacteria strains.</title>
        <authorList>
            <person name="Klenk H.-P."/>
        </authorList>
    </citation>
    <scope>NUCLEOTIDE SEQUENCE [LARGE SCALE GENOMIC DNA]</scope>
    <source>
        <strain evidence="4 5">DSM 41656</strain>
    </source>
</reference>
<organism evidence="4 5">
    <name type="scientific">Kitasatospora paracochleata</name>
    <dbReference type="NCBI Taxonomy" id="58354"/>
    <lineage>
        <taxon>Bacteria</taxon>
        <taxon>Bacillati</taxon>
        <taxon>Actinomycetota</taxon>
        <taxon>Actinomycetes</taxon>
        <taxon>Kitasatosporales</taxon>
        <taxon>Streptomycetaceae</taxon>
        <taxon>Kitasatospora</taxon>
    </lineage>
</organism>
<keyword evidence="5" id="KW-1185">Reference proteome</keyword>
<dbReference type="InterPro" id="IPR006015">
    <property type="entry name" value="Universal_stress_UspA"/>
</dbReference>
<dbReference type="PANTHER" id="PTHR46268:SF6">
    <property type="entry name" value="UNIVERSAL STRESS PROTEIN UP12"/>
    <property type="match status" value="1"/>
</dbReference>
<dbReference type="InterPro" id="IPR006016">
    <property type="entry name" value="UspA"/>
</dbReference>